<feature type="region of interest" description="Disordered" evidence="2">
    <location>
        <begin position="162"/>
        <end position="190"/>
    </location>
</feature>
<proteinExistence type="predicted"/>
<gene>
    <name evidence="3" type="ORF">TSOC_000391</name>
</gene>
<evidence type="ECO:0000256" key="1">
    <source>
        <dbReference type="PROSITE-ProRule" id="PRU10141"/>
    </source>
</evidence>
<name>A0A2J8AJM4_9CHLO</name>
<evidence type="ECO:0000256" key="2">
    <source>
        <dbReference type="SAM" id="MobiDB-lite"/>
    </source>
</evidence>
<evidence type="ECO:0008006" key="5">
    <source>
        <dbReference type="Google" id="ProtNLM"/>
    </source>
</evidence>
<feature type="region of interest" description="Disordered" evidence="2">
    <location>
        <begin position="1"/>
        <end position="119"/>
    </location>
</feature>
<feature type="compositionally biased region" description="Polar residues" evidence="2">
    <location>
        <begin position="36"/>
        <end position="46"/>
    </location>
</feature>
<feature type="binding site" evidence="1">
    <location>
        <position position="313"/>
    </location>
    <ligand>
        <name>ATP</name>
        <dbReference type="ChEBI" id="CHEBI:30616"/>
    </ligand>
</feature>
<accession>A0A2J8AJM4</accession>
<comment type="caution">
    <text evidence="3">The sequence shown here is derived from an EMBL/GenBank/DDBJ whole genome shotgun (WGS) entry which is preliminary data.</text>
</comment>
<feature type="compositionally biased region" description="Basic and acidic residues" evidence="2">
    <location>
        <begin position="102"/>
        <end position="116"/>
    </location>
</feature>
<dbReference type="PROSITE" id="PS00107">
    <property type="entry name" value="PROTEIN_KINASE_ATP"/>
    <property type="match status" value="1"/>
</dbReference>
<keyword evidence="1" id="KW-0547">Nucleotide-binding</keyword>
<dbReference type="EMBL" id="PGGS01000005">
    <property type="protein sequence ID" value="PNH12714.1"/>
    <property type="molecule type" value="Genomic_DNA"/>
</dbReference>
<dbReference type="Proteomes" id="UP000236333">
    <property type="component" value="Unassembled WGS sequence"/>
</dbReference>
<reference evidence="3 4" key="1">
    <citation type="journal article" date="2017" name="Mol. Biol. Evol.">
        <title>The 4-celled Tetrabaena socialis nuclear genome reveals the essential components for genetic control of cell number at the origin of multicellularity in the volvocine lineage.</title>
        <authorList>
            <person name="Featherston J."/>
            <person name="Arakaki Y."/>
            <person name="Hanschen E.R."/>
            <person name="Ferris P.J."/>
            <person name="Michod R.E."/>
            <person name="Olson B.J.S.C."/>
            <person name="Nozaki H."/>
            <person name="Durand P.M."/>
        </authorList>
    </citation>
    <scope>NUCLEOTIDE SEQUENCE [LARGE SCALE GENOMIC DNA]</scope>
    <source>
        <strain evidence="3 4">NIES-571</strain>
    </source>
</reference>
<feature type="compositionally biased region" description="Low complexity" evidence="2">
    <location>
        <begin position="163"/>
        <end position="173"/>
    </location>
</feature>
<evidence type="ECO:0000313" key="4">
    <source>
        <dbReference type="Proteomes" id="UP000236333"/>
    </source>
</evidence>
<keyword evidence="1" id="KW-0067">ATP-binding</keyword>
<feature type="compositionally biased region" description="Low complexity" evidence="2">
    <location>
        <begin position="59"/>
        <end position="85"/>
    </location>
</feature>
<evidence type="ECO:0000313" key="3">
    <source>
        <dbReference type="EMBL" id="PNH12714.1"/>
    </source>
</evidence>
<dbReference type="AlphaFoldDB" id="A0A2J8AJM4"/>
<feature type="compositionally biased region" description="Basic and acidic residues" evidence="2">
    <location>
        <begin position="9"/>
        <end position="22"/>
    </location>
</feature>
<sequence length="337" mass="35274">MKARIKSFFKKDAPTADREHPTTGEAESDGVLTAATAESSTRQPTHTAELAPHPPMSRPAPALAALASPSPFARPPQQAQCSPSSPRHKQVTGVSASRARSTKRENTELTTFEERNSFLGPGRRGSMELEELPAVAYLAQAEFTRAVSRNIKSIVQARAAFASSSIPNSPSGSELGNPPRSPSCRTSANPYVNRCRTSAMRATDGAGPPSEVGSSALAREAQWLALSSPLASLDAGRILRRNGNAGPTDDEDEGPLPNVVPQALLLEAGAAGVDLEMDLEADIVITPNTPPLGQGVSGTVYKGTYRGVACAVKLLALNRPTVIVGRLAVAKAWASPA</sequence>
<dbReference type="InterPro" id="IPR017441">
    <property type="entry name" value="Protein_kinase_ATP_BS"/>
</dbReference>
<organism evidence="3 4">
    <name type="scientific">Tetrabaena socialis</name>
    <dbReference type="NCBI Taxonomy" id="47790"/>
    <lineage>
        <taxon>Eukaryota</taxon>
        <taxon>Viridiplantae</taxon>
        <taxon>Chlorophyta</taxon>
        <taxon>core chlorophytes</taxon>
        <taxon>Chlorophyceae</taxon>
        <taxon>CS clade</taxon>
        <taxon>Chlamydomonadales</taxon>
        <taxon>Tetrabaenaceae</taxon>
        <taxon>Tetrabaena</taxon>
    </lineage>
</organism>
<protein>
    <recommendedName>
        <fullName evidence="5">Protein kinase domain-containing protein</fullName>
    </recommendedName>
</protein>
<keyword evidence="4" id="KW-1185">Reference proteome</keyword>
<dbReference type="GO" id="GO:0005524">
    <property type="term" value="F:ATP binding"/>
    <property type="evidence" value="ECO:0007669"/>
    <property type="project" value="UniProtKB-UniRule"/>
</dbReference>